<proteinExistence type="predicted"/>
<name>A0A238D019_THIDL</name>
<keyword evidence="2" id="KW-1185">Reference proteome</keyword>
<protein>
    <submittedName>
        <fullName evidence="1">Uncharacterized protein</fullName>
    </submittedName>
</protein>
<organism evidence="1 2">
    <name type="scientific">Thiomonas delicata</name>
    <name type="common">Thiomonas cuprina</name>
    <dbReference type="NCBI Taxonomy" id="364030"/>
    <lineage>
        <taxon>Bacteria</taxon>
        <taxon>Pseudomonadati</taxon>
        <taxon>Pseudomonadota</taxon>
        <taxon>Betaproteobacteria</taxon>
        <taxon>Burkholderiales</taxon>
        <taxon>Thiomonas</taxon>
    </lineage>
</organism>
<dbReference type="AlphaFoldDB" id="A0A238D019"/>
<gene>
    <name evidence="1" type="ORF">THIARS_40208</name>
</gene>
<evidence type="ECO:0000313" key="1">
    <source>
        <dbReference type="EMBL" id="SBP86579.1"/>
    </source>
</evidence>
<sequence>MQDAVEVKEQRCVSVWVLIHRHN</sequence>
<dbReference type="Proteomes" id="UP000214566">
    <property type="component" value="Unassembled WGS sequence"/>
</dbReference>
<reference evidence="1 2" key="1">
    <citation type="submission" date="2016-06" db="EMBL/GenBank/DDBJ databases">
        <authorList>
            <person name="Kjaerup R.B."/>
            <person name="Dalgaard T.S."/>
            <person name="Juul-Madsen H.R."/>
        </authorList>
    </citation>
    <scope>NUCLEOTIDE SEQUENCE [LARGE SCALE GENOMIC DNA]</scope>
    <source>
        <strain evidence="1 2">DSM 16361</strain>
    </source>
</reference>
<evidence type="ECO:0000313" key="2">
    <source>
        <dbReference type="Proteomes" id="UP000214566"/>
    </source>
</evidence>
<accession>A0A238D019</accession>
<dbReference type="EMBL" id="FLMQ01000034">
    <property type="protein sequence ID" value="SBP86579.1"/>
    <property type="molecule type" value="Genomic_DNA"/>
</dbReference>